<comment type="caution">
    <text evidence="6">The sequence shown here is derived from an EMBL/GenBank/DDBJ whole genome shotgun (WGS) entry which is preliminary data.</text>
</comment>
<dbReference type="Pfam" id="PF12833">
    <property type="entry name" value="HTH_18"/>
    <property type="match status" value="1"/>
</dbReference>
<keyword evidence="1" id="KW-0805">Transcription regulation</keyword>
<dbReference type="PANTHER" id="PTHR46796:SF6">
    <property type="entry name" value="ARAC SUBFAMILY"/>
    <property type="match status" value="1"/>
</dbReference>
<protein>
    <submittedName>
        <fullName evidence="6">Helix-turn-helix domain-containing protein</fullName>
    </submittedName>
</protein>
<evidence type="ECO:0000313" key="7">
    <source>
        <dbReference type="Proteomes" id="UP001548832"/>
    </source>
</evidence>
<evidence type="ECO:0000256" key="3">
    <source>
        <dbReference type="ARBA" id="ARBA00023163"/>
    </source>
</evidence>
<keyword evidence="2" id="KW-0238">DNA-binding</keyword>
<dbReference type="InterPro" id="IPR050204">
    <property type="entry name" value="AraC_XylS_family_regulators"/>
</dbReference>
<keyword evidence="7" id="KW-1185">Reference proteome</keyword>
<organism evidence="6 7">
    <name type="scientific">Mesorhizobium shangrilense</name>
    <dbReference type="NCBI Taxonomy" id="460060"/>
    <lineage>
        <taxon>Bacteria</taxon>
        <taxon>Pseudomonadati</taxon>
        <taxon>Pseudomonadota</taxon>
        <taxon>Alphaproteobacteria</taxon>
        <taxon>Hyphomicrobiales</taxon>
        <taxon>Phyllobacteriaceae</taxon>
        <taxon>Mesorhizobium</taxon>
    </lineage>
</organism>
<name>A0ABV2DII4_9HYPH</name>
<dbReference type="SUPFAM" id="SSF46689">
    <property type="entry name" value="Homeodomain-like"/>
    <property type="match status" value="1"/>
</dbReference>
<evidence type="ECO:0000256" key="2">
    <source>
        <dbReference type="ARBA" id="ARBA00023125"/>
    </source>
</evidence>
<evidence type="ECO:0000259" key="5">
    <source>
        <dbReference type="PROSITE" id="PS01124"/>
    </source>
</evidence>
<sequence>MDARVDAAGRSGREDAEQPLQCAVDIDTSSAPPAEQFDLFRSWYQDVADTELLQERSHSFPAHETVWDLGTLAVMFLELPGNGYRCRWRHLKNPSVDNWYLSLPLAKGRHPGNWQVVKTTLQSFAEPYECVTENDALLALFLPRDLPFIQSSRIELREESKRLLADYMLLLHRSFSELRAVGVSHIATATTNLVAACVSPSHDRVTEAQRVIDAVIVERAAKIIAQRLNDQSLAPDKLCRDLGVSRSRLYRMFEPVGGVSNYIRHQRLLKTRDILSDSLDGRPISTIAGDWGFMDPSAYSRMFRKEFGITPKEARVEGWQGAQAATLQQISQPDSRVHTLSGLLLRNSFGH</sequence>
<gene>
    <name evidence="6" type="ORF">ABVQ20_23000</name>
</gene>
<evidence type="ECO:0000256" key="4">
    <source>
        <dbReference type="SAM" id="MobiDB-lite"/>
    </source>
</evidence>
<feature type="region of interest" description="Disordered" evidence="4">
    <location>
        <begin position="1"/>
        <end position="20"/>
    </location>
</feature>
<feature type="domain" description="HTH araC/xylS-type" evidence="5">
    <location>
        <begin position="218"/>
        <end position="317"/>
    </location>
</feature>
<evidence type="ECO:0000256" key="1">
    <source>
        <dbReference type="ARBA" id="ARBA00023015"/>
    </source>
</evidence>
<accession>A0ABV2DII4</accession>
<keyword evidence="3" id="KW-0804">Transcription</keyword>
<reference evidence="6 7" key="1">
    <citation type="submission" date="2024-06" db="EMBL/GenBank/DDBJ databases">
        <authorList>
            <person name="Kim D.-U."/>
        </authorList>
    </citation>
    <scope>NUCLEOTIDE SEQUENCE [LARGE SCALE GENOMIC DNA]</scope>
    <source>
        <strain evidence="6 7">KACC15460</strain>
    </source>
</reference>
<dbReference type="InterPro" id="IPR018060">
    <property type="entry name" value="HTH_AraC"/>
</dbReference>
<dbReference type="PROSITE" id="PS01124">
    <property type="entry name" value="HTH_ARAC_FAMILY_2"/>
    <property type="match status" value="1"/>
</dbReference>
<dbReference type="EMBL" id="JBEWSZ010000001">
    <property type="protein sequence ID" value="MET2829846.1"/>
    <property type="molecule type" value="Genomic_DNA"/>
</dbReference>
<evidence type="ECO:0000313" key="6">
    <source>
        <dbReference type="EMBL" id="MET2829846.1"/>
    </source>
</evidence>
<dbReference type="PANTHER" id="PTHR46796">
    <property type="entry name" value="HTH-TYPE TRANSCRIPTIONAL ACTIVATOR RHAS-RELATED"/>
    <property type="match status" value="1"/>
</dbReference>
<dbReference type="RefSeq" id="WP_354461761.1">
    <property type="nucleotide sequence ID" value="NZ_JBEWSZ010000001.1"/>
</dbReference>
<dbReference type="InterPro" id="IPR009057">
    <property type="entry name" value="Homeodomain-like_sf"/>
</dbReference>
<feature type="compositionally biased region" description="Basic and acidic residues" evidence="4">
    <location>
        <begin position="1"/>
        <end position="16"/>
    </location>
</feature>
<proteinExistence type="predicted"/>
<dbReference type="SMART" id="SM00342">
    <property type="entry name" value="HTH_ARAC"/>
    <property type="match status" value="1"/>
</dbReference>
<dbReference type="Gene3D" id="1.10.10.60">
    <property type="entry name" value="Homeodomain-like"/>
    <property type="match status" value="1"/>
</dbReference>
<dbReference type="Proteomes" id="UP001548832">
    <property type="component" value="Unassembled WGS sequence"/>
</dbReference>